<organism evidence="2 3">
    <name type="scientific">Albugo candida</name>
    <dbReference type="NCBI Taxonomy" id="65357"/>
    <lineage>
        <taxon>Eukaryota</taxon>
        <taxon>Sar</taxon>
        <taxon>Stramenopiles</taxon>
        <taxon>Oomycota</taxon>
        <taxon>Peronosporomycetes</taxon>
        <taxon>Albuginales</taxon>
        <taxon>Albuginaceae</taxon>
        <taxon>Albugo</taxon>
    </lineage>
</organism>
<feature type="signal peptide" evidence="1">
    <location>
        <begin position="1"/>
        <end position="21"/>
    </location>
</feature>
<evidence type="ECO:0000313" key="2">
    <source>
        <dbReference type="EMBL" id="CCI39986.1"/>
    </source>
</evidence>
<comment type="caution">
    <text evidence="2">The sequence shown here is derived from an EMBL/GenBank/DDBJ whole genome shotgun (WGS) entry which is preliminary data.</text>
</comment>
<keyword evidence="3" id="KW-1185">Reference proteome</keyword>
<keyword evidence="1" id="KW-0732">Signal</keyword>
<reference evidence="2 3" key="1">
    <citation type="submission" date="2012-05" db="EMBL/GenBank/DDBJ databases">
        <title>Recombination and specialization in a pathogen metapopulation.</title>
        <authorList>
            <person name="Gardiner A."/>
            <person name="Kemen E."/>
            <person name="Schultz-Larsen T."/>
            <person name="MacLean D."/>
            <person name="Van Oosterhout C."/>
            <person name="Jones J.D.G."/>
        </authorList>
    </citation>
    <scope>NUCLEOTIDE SEQUENCE [LARGE SCALE GENOMIC DNA]</scope>
    <source>
        <strain evidence="2 3">Ac Nc2</strain>
    </source>
</reference>
<accession>A0A024FZQ6</accession>
<dbReference type="InterPro" id="IPR036412">
    <property type="entry name" value="HAD-like_sf"/>
</dbReference>
<name>A0A024FZQ6_9STRA</name>
<protein>
    <recommendedName>
        <fullName evidence="4">NYN domain-containing protein</fullName>
    </recommendedName>
</protein>
<gene>
    <name evidence="2" type="ORF">BN9_007700</name>
</gene>
<dbReference type="EMBL" id="CAIX01000004">
    <property type="protein sequence ID" value="CCI39986.1"/>
    <property type="molecule type" value="Genomic_DNA"/>
</dbReference>
<dbReference type="InParanoid" id="A0A024FZQ6"/>
<dbReference type="Proteomes" id="UP000053237">
    <property type="component" value="Unassembled WGS sequence"/>
</dbReference>
<dbReference type="InterPro" id="IPR023214">
    <property type="entry name" value="HAD_sf"/>
</dbReference>
<proteinExistence type="predicted"/>
<dbReference type="Gene3D" id="3.40.50.1000">
    <property type="entry name" value="HAD superfamily/HAD-like"/>
    <property type="match status" value="1"/>
</dbReference>
<sequence>MVPKCLLIGFFPLVFSGPTRQEYEESITGYGGDTLLLSVLKTLYDNKAKKGGREHVEYASMLDMDKTIIKKNLPETVLLKQIELGDFRFGSDDVKKLFGFETIRNTESRKNCFNQELMVQFDSKVGAIQSVFLEREERIKLGRNTQNTFVPKEIQKLTTEIQHWSKMVQDFILYKNQEHCSYTLLTKEYRLLHGFNKEARDELIKKAFEGHPEKFAYKQMLDLIHILKDVDVHTYIITATHLDYLNAALAALKLTGSIAGTYGTTPTNEDGIFTGEGTCMSGKMKGEIVNDLISSHGFHTILSAGDSDFDSHMLEESIKGGVAYALLIQPSSKLSKNLEVLNSKYPGQCAIQRVNAEEWLM</sequence>
<dbReference type="AlphaFoldDB" id="A0A024FZQ6"/>
<evidence type="ECO:0000313" key="3">
    <source>
        <dbReference type="Proteomes" id="UP000053237"/>
    </source>
</evidence>
<evidence type="ECO:0000256" key="1">
    <source>
        <dbReference type="SAM" id="SignalP"/>
    </source>
</evidence>
<evidence type="ECO:0008006" key="4">
    <source>
        <dbReference type="Google" id="ProtNLM"/>
    </source>
</evidence>
<dbReference type="SUPFAM" id="SSF56784">
    <property type="entry name" value="HAD-like"/>
    <property type="match status" value="1"/>
</dbReference>
<feature type="chain" id="PRO_5001529197" description="NYN domain-containing protein" evidence="1">
    <location>
        <begin position="22"/>
        <end position="361"/>
    </location>
</feature>